<name>A0A845G3K3_9BURK</name>
<evidence type="ECO:0008006" key="5">
    <source>
        <dbReference type="Google" id="ProtNLM"/>
    </source>
</evidence>
<dbReference type="InterPro" id="IPR024537">
    <property type="entry name" value="DUF3322"/>
</dbReference>
<dbReference type="Pfam" id="PF09983">
    <property type="entry name" value="JetD_C"/>
    <property type="match status" value="1"/>
</dbReference>
<feature type="domain" description="Wadjet protein JetD C-terminal" evidence="1">
    <location>
        <begin position="206"/>
        <end position="381"/>
    </location>
</feature>
<evidence type="ECO:0000313" key="4">
    <source>
        <dbReference type="Proteomes" id="UP000470302"/>
    </source>
</evidence>
<organism evidence="3 4">
    <name type="scientific">Duganella vulcania</name>
    <dbReference type="NCBI Taxonomy" id="2692166"/>
    <lineage>
        <taxon>Bacteria</taxon>
        <taxon>Pseudomonadati</taxon>
        <taxon>Pseudomonadota</taxon>
        <taxon>Betaproteobacteria</taxon>
        <taxon>Burkholderiales</taxon>
        <taxon>Oxalobacteraceae</taxon>
        <taxon>Telluria group</taxon>
        <taxon>Duganella</taxon>
    </lineage>
</organism>
<reference evidence="3 4" key="1">
    <citation type="submission" date="2020-01" db="EMBL/GenBank/DDBJ databases">
        <title>Novel species isolated from a subtropical stream in China.</title>
        <authorList>
            <person name="Lu H."/>
        </authorList>
    </citation>
    <scope>NUCLEOTIDE SEQUENCE [LARGE SCALE GENOMIC DNA]</scope>
    <source>
        <strain evidence="3 4">FT82W</strain>
    </source>
</reference>
<gene>
    <name evidence="3" type="ORF">GTP91_17200</name>
</gene>
<evidence type="ECO:0000259" key="1">
    <source>
        <dbReference type="Pfam" id="PF09983"/>
    </source>
</evidence>
<sequence length="392" mass="43827">MALKLLRPDGVKDWLLRRYAKQHRSWFDGGGEWPLAVPLGSPTERDVIDDIVMVRAWVDSWAGWRGVGALQTVDRKWPRMGSQTLPVALSFAGPSEIAVWCGQESSWGRARKRADVLLMRWPQVVNGGLGRFFDLLADYHDNDFERLLAVLSWALSNPASGLYMRQLPIVGVDTKWLERRTTVVAELLTRIRAENSVGSDMHETLGLRKVPHRIRMRILCPQLRSCVGGLSDIEAPLNELSALNIHPQIVLVVENLESGIALPDMQGVVAVMGLGKAVGVLARLPWVYGRPAYYWGDIDTQGLSILSLARAIFPALVSIMMDVATLLQFKELAVDEPAQVSSVLENLTSDEQALYEGLRNGTWGPRLRLEQERLPWHYVLKSLTDISKVLTP</sequence>
<evidence type="ECO:0000313" key="3">
    <source>
        <dbReference type="EMBL" id="MYM88904.1"/>
    </source>
</evidence>
<dbReference type="PIRSF" id="PIRSF028408">
    <property type="entry name" value="UCP028408"/>
    <property type="match status" value="1"/>
</dbReference>
<comment type="caution">
    <text evidence="3">The sequence shown here is derived from an EMBL/GenBank/DDBJ whole genome shotgun (WGS) entry which is preliminary data.</text>
</comment>
<accession>A0A845G3K3</accession>
<dbReference type="InterPro" id="IPR014544">
    <property type="entry name" value="UCP028408"/>
</dbReference>
<proteinExistence type="predicted"/>
<dbReference type="EMBL" id="WWCW01000058">
    <property type="protein sequence ID" value="MYM88904.1"/>
    <property type="molecule type" value="Genomic_DNA"/>
</dbReference>
<dbReference type="Proteomes" id="UP000470302">
    <property type="component" value="Unassembled WGS sequence"/>
</dbReference>
<dbReference type="AlphaFoldDB" id="A0A845G3K3"/>
<feature type="domain" description="DUF3322" evidence="2">
    <location>
        <begin position="9"/>
        <end position="188"/>
    </location>
</feature>
<protein>
    <recommendedName>
        <fullName evidence="5">DUF3322 and DUF2220 domain-containing protein</fullName>
    </recommendedName>
</protein>
<evidence type="ECO:0000259" key="2">
    <source>
        <dbReference type="Pfam" id="PF11795"/>
    </source>
</evidence>
<dbReference type="InterPro" id="IPR024534">
    <property type="entry name" value="JetD_C"/>
</dbReference>
<dbReference type="Pfam" id="PF11795">
    <property type="entry name" value="DUF3322"/>
    <property type="match status" value="1"/>
</dbReference>
<dbReference type="RefSeq" id="WP_161097900.1">
    <property type="nucleotide sequence ID" value="NZ_WWCW01000058.1"/>
</dbReference>